<protein>
    <submittedName>
        <fullName evidence="1">Uncharacterized protein</fullName>
    </submittedName>
</protein>
<dbReference type="InParanoid" id="E9E026"/>
<dbReference type="HOGENOM" id="CLU_970042_0_0_1"/>
<dbReference type="KEGG" id="maw:19247613"/>
<dbReference type="Proteomes" id="UP000002499">
    <property type="component" value="Unassembled WGS sequence"/>
</dbReference>
<organism evidence="2">
    <name type="scientific">Metarhizium acridum (strain CQMa 102)</name>
    <dbReference type="NCBI Taxonomy" id="655827"/>
    <lineage>
        <taxon>Eukaryota</taxon>
        <taxon>Fungi</taxon>
        <taxon>Dikarya</taxon>
        <taxon>Ascomycota</taxon>
        <taxon>Pezizomycotina</taxon>
        <taxon>Sordariomycetes</taxon>
        <taxon>Hypocreomycetidae</taxon>
        <taxon>Hypocreales</taxon>
        <taxon>Clavicipitaceae</taxon>
        <taxon>Metarhizium</taxon>
    </lineage>
</organism>
<gene>
    <name evidence="1" type="ORF">MAC_03302</name>
</gene>
<proteinExistence type="predicted"/>
<dbReference type="AlphaFoldDB" id="E9E026"/>
<dbReference type="EMBL" id="GL698488">
    <property type="protein sequence ID" value="EFY90722.1"/>
    <property type="molecule type" value="Genomic_DNA"/>
</dbReference>
<dbReference type="GeneID" id="19247613"/>
<reference evidence="1 2" key="1">
    <citation type="journal article" date="2011" name="PLoS Genet.">
        <title>Genome sequencing and comparative transcriptomics of the model entomopathogenic fungi Metarhizium anisopliae and M. acridum.</title>
        <authorList>
            <person name="Gao Q."/>
            <person name="Jin K."/>
            <person name="Ying S.H."/>
            <person name="Zhang Y."/>
            <person name="Xiao G."/>
            <person name="Shang Y."/>
            <person name="Duan Z."/>
            <person name="Hu X."/>
            <person name="Xie X.Q."/>
            <person name="Zhou G."/>
            <person name="Peng G."/>
            <person name="Luo Z."/>
            <person name="Huang W."/>
            <person name="Wang B."/>
            <person name="Fang W."/>
            <person name="Wang S."/>
            <person name="Zhong Y."/>
            <person name="Ma L.J."/>
            <person name="St Leger R.J."/>
            <person name="Zhao G.P."/>
            <person name="Pei Y."/>
            <person name="Feng M.G."/>
            <person name="Xia Y."/>
            <person name="Wang C."/>
        </authorList>
    </citation>
    <scope>NUCLEOTIDE SEQUENCE [LARGE SCALE GENOMIC DNA]</scope>
    <source>
        <strain evidence="1 2">CQMa 102</strain>
    </source>
</reference>
<keyword evidence="2" id="KW-1185">Reference proteome</keyword>
<evidence type="ECO:0000313" key="1">
    <source>
        <dbReference type="EMBL" id="EFY90722.1"/>
    </source>
</evidence>
<name>E9E026_METAQ</name>
<evidence type="ECO:0000313" key="2">
    <source>
        <dbReference type="Proteomes" id="UP000002499"/>
    </source>
</evidence>
<accession>E9E026</accession>
<sequence>MCIEKPVTTILNKIRQRSQSLTRLDAEDETNSAIEHTSPTTEADCADKSKNLLLQIAPRLAKYMTPRNKDTYVDRFKGDDEEQENMRLALRILKGEALNDELLSTSLDVVYAIVDILLYSPTMVQRRSQPDEKRRRLEHEMDRDTRIDASEVQSSLQELPLPPALLENNAEDQHVPPEMDQIISENQGRIGLGEWTGCNFTGGMDYDFLLNQAFGSAGTSNHFGSIVDPSQFDSQFVQSTYPEGADFGGMDASDGLQLFSWQVFPNNDWSGSADVASGGFFHDNHLG</sequence>